<feature type="compositionally biased region" description="Polar residues" evidence="1">
    <location>
        <begin position="89"/>
        <end position="99"/>
    </location>
</feature>
<dbReference type="AlphaFoldDB" id="A0A9N7VTJ7"/>
<comment type="caution">
    <text evidence="2">The sequence shown here is derived from an EMBL/GenBank/DDBJ whole genome shotgun (WGS) entry which is preliminary data.</text>
</comment>
<name>A0A9N7VTJ7_PLEPL</name>
<sequence length="99" mass="11191">MLKTGLPPGLLSHVSTQYIHTVSSRSSTPGPQLECESYESQRRLETRLRFTVFPFLLGCFNRRRLPSSPDIPSLPSSRPPPQEPDDVQAPQSSTLKRYH</sequence>
<evidence type="ECO:0000313" key="2">
    <source>
        <dbReference type="EMBL" id="CAB1454030.1"/>
    </source>
</evidence>
<organism evidence="2 3">
    <name type="scientific">Pleuronectes platessa</name>
    <name type="common">European plaice</name>
    <dbReference type="NCBI Taxonomy" id="8262"/>
    <lineage>
        <taxon>Eukaryota</taxon>
        <taxon>Metazoa</taxon>
        <taxon>Chordata</taxon>
        <taxon>Craniata</taxon>
        <taxon>Vertebrata</taxon>
        <taxon>Euteleostomi</taxon>
        <taxon>Actinopterygii</taxon>
        <taxon>Neopterygii</taxon>
        <taxon>Teleostei</taxon>
        <taxon>Neoteleostei</taxon>
        <taxon>Acanthomorphata</taxon>
        <taxon>Carangaria</taxon>
        <taxon>Pleuronectiformes</taxon>
        <taxon>Pleuronectoidei</taxon>
        <taxon>Pleuronectidae</taxon>
        <taxon>Pleuronectes</taxon>
    </lineage>
</organism>
<reference evidence="2" key="1">
    <citation type="submission" date="2020-03" db="EMBL/GenBank/DDBJ databases">
        <authorList>
            <person name="Weist P."/>
        </authorList>
    </citation>
    <scope>NUCLEOTIDE SEQUENCE</scope>
</reference>
<protein>
    <submittedName>
        <fullName evidence="2">Uncharacterized protein</fullName>
    </submittedName>
</protein>
<keyword evidence="3" id="KW-1185">Reference proteome</keyword>
<dbReference type="EMBL" id="CADEAL010004196">
    <property type="protein sequence ID" value="CAB1454030.1"/>
    <property type="molecule type" value="Genomic_DNA"/>
</dbReference>
<evidence type="ECO:0000313" key="3">
    <source>
        <dbReference type="Proteomes" id="UP001153269"/>
    </source>
</evidence>
<proteinExistence type="predicted"/>
<evidence type="ECO:0000256" key="1">
    <source>
        <dbReference type="SAM" id="MobiDB-lite"/>
    </source>
</evidence>
<dbReference type="Proteomes" id="UP001153269">
    <property type="component" value="Unassembled WGS sequence"/>
</dbReference>
<feature type="compositionally biased region" description="Low complexity" evidence="1">
    <location>
        <begin position="66"/>
        <end position="76"/>
    </location>
</feature>
<accession>A0A9N7VTJ7</accession>
<gene>
    <name evidence="2" type="ORF">PLEPLA_LOCUS41790</name>
</gene>
<feature type="region of interest" description="Disordered" evidence="1">
    <location>
        <begin position="62"/>
        <end position="99"/>
    </location>
</feature>